<organism evidence="1 2">
    <name type="scientific">Nocardioides bruguierae</name>
    <dbReference type="NCBI Taxonomy" id="2945102"/>
    <lineage>
        <taxon>Bacteria</taxon>
        <taxon>Bacillati</taxon>
        <taxon>Actinomycetota</taxon>
        <taxon>Actinomycetes</taxon>
        <taxon>Propionibacteriales</taxon>
        <taxon>Nocardioidaceae</taxon>
        <taxon>Nocardioides</taxon>
    </lineage>
</organism>
<keyword evidence="2" id="KW-1185">Reference proteome</keyword>
<dbReference type="Proteomes" id="UP001139485">
    <property type="component" value="Unassembled WGS sequence"/>
</dbReference>
<comment type="caution">
    <text evidence="1">The sequence shown here is derived from an EMBL/GenBank/DDBJ whole genome shotgun (WGS) entry which is preliminary data.</text>
</comment>
<dbReference type="AlphaFoldDB" id="A0A9X2D908"/>
<evidence type="ECO:0000313" key="1">
    <source>
        <dbReference type="EMBL" id="MCM0621274.1"/>
    </source>
</evidence>
<protein>
    <submittedName>
        <fullName evidence="1">Uncharacterized protein</fullName>
    </submittedName>
</protein>
<sequence>MRPGTHRRADRPRRALAAGLVTGALATASLVGCSAEEPAQDEAFTACLQDAGVDASAVVDGSPDALRLPGTWTCAAEDLDAEGRVALLSPVADGDLPAADSVAQSEAEQAWATQAAALPTEEYVALAGALSPALAGTEDTASAGVTGASERLAFWTTVADTGLPEDWEDWRTRSEDLRDARDVVNAYLDDGSDQQLIDTVLTLADQVQSAARG</sequence>
<dbReference type="EMBL" id="JAMOIL010000016">
    <property type="protein sequence ID" value="MCM0621274.1"/>
    <property type="molecule type" value="Genomic_DNA"/>
</dbReference>
<name>A0A9X2D908_9ACTN</name>
<proteinExistence type="predicted"/>
<dbReference type="RefSeq" id="WP_250827735.1">
    <property type="nucleotide sequence ID" value="NZ_JAMOIL010000016.1"/>
</dbReference>
<gene>
    <name evidence="1" type="ORF">M8330_13345</name>
</gene>
<accession>A0A9X2D908</accession>
<dbReference type="PROSITE" id="PS51257">
    <property type="entry name" value="PROKAR_LIPOPROTEIN"/>
    <property type="match status" value="1"/>
</dbReference>
<reference evidence="1" key="1">
    <citation type="submission" date="2022-05" db="EMBL/GenBank/DDBJ databases">
        <authorList>
            <person name="Tuo L."/>
        </authorList>
    </citation>
    <scope>NUCLEOTIDE SEQUENCE</scope>
    <source>
        <strain evidence="1">BSK12Z-4</strain>
    </source>
</reference>
<evidence type="ECO:0000313" key="2">
    <source>
        <dbReference type="Proteomes" id="UP001139485"/>
    </source>
</evidence>